<keyword evidence="2" id="KW-1185">Reference proteome</keyword>
<sequence length="38" mass="4212">RPSMSTDAHIEKVKELVLQNLRLTVQEIADEVGISFGS</sequence>
<dbReference type="Proteomes" id="UP000008237">
    <property type="component" value="Unassembled WGS sequence"/>
</dbReference>
<dbReference type="InParanoid" id="E2BTK5"/>
<feature type="non-terminal residue" evidence="1">
    <location>
        <position position="38"/>
    </location>
</feature>
<organism evidence="2">
    <name type="scientific">Harpegnathos saltator</name>
    <name type="common">Jerdon's jumping ant</name>
    <dbReference type="NCBI Taxonomy" id="610380"/>
    <lineage>
        <taxon>Eukaryota</taxon>
        <taxon>Metazoa</taxon>
        <taxon>Ecdysozoa</taxon>
        <taxon>Arthropoda</taxon>
        <taxon>Hexapoda</taxon>
        <taxon>Insecta</taxon>
        <taxon>Pterygota</taxon>
        <taxon>Neoptera</taxon>
        <taxon>Endopterygota</taxon>
        <taxon>Hymenoptera</taxon>
        <taxon>Apocrita</taxon>
        <taxon>Aculeata</taxon>
        <taxon>Formicoidea</taxon>
        <taxon>Formicidae</taxon>
        <taxon>Ponerinae</taxon>
        <taxon>Ponerini</taxon>
        <taxon>Harpegnathos</taxon>
    </lineage>
</organism>
<proteinExistence type="predicted"/>
<dbReference type="AlphaFoldDB" id="E2BTK5"/>
<evidence type="ECO:0000313" key="1">
    <source>
        <dbReference type="EMBL" id="EFN80976.1"/>
    </source>
</evidence>
<gene>
    <name evidence="1" type="ORF">EAI_08896</name>
</gene>
<dbReference type="EMBL" id="GL450441">
    <property type="protein sequence ID" value="EFN80976.1"/>
    <property type="molecule type" value="Genomic_DNA"/>
</dbReference>
<evidence type="ECO:0008006" key="3">
    <source>
        <dbReference type="Google" id="ProtNLM"/>
    </source>
</evidence>
<name>E2BTK5_HARSA</name>
<feature type="non-terminal residue" evidence="1">
    <location>
        <position position="1"/>
    </location>
</feature>
<evidence type="ECO:0000313" key="2">
    <source>
        <dbReference type="Proteomes" id="UP000008237"/>
    </source>
</evidence>
<reference evidence="1 2" key="1">
    <citation type="journal article" date="2010" name="Science">
        <title>Genomic comparison of the ants Camponotus floridanus and Harpegnathos saltator.</title>
        <authorList>
            <person name="Bonasio R."/>
            <person name="Zhang G."/>
            <person name="Ye C."/>
            <person name="Mutti N.S."/>
            <person name="Fang X."/>
            <person name="Qin N."/>
            <person name="Donahue G."/>
            <person name="Yang P."/>
            <person name="Li Q."/>
            <person name="Li C."/>
            <person name="Zhang P."/>
            <person name="Huang Z."/>
            <person name="Berger S.L."/>
            <person name="Reinberg D."/>
            <person name="Wang J."/>
            <person name="Liebig J."/>
        </authorList>
    </citation>
    <scope>NUCLEOTIDE SEQUENCE [LARGE SCALE GENOMIC DNA]</scope>
    <source>
        <strain evidence="1 2">R22 G/1</strain>
    </source>
</reference>
<protein>
    <recommendedName>
        <fullName evidence="3">Histone-lysine N-methyltransferase SETMAR</fullName>
    </recommendedName>
</protein>
<accession>E2BTK5</accession>